<comment type="subcellular location">
    <subcellularLocation>
        <location evidence="1 11">Cytoplasm</location>
    </subcellularLocation>
</comment>
<dbReference type="AlphaFoldDB" id="A6UWJ6"/>
<evidence type="ECO:0000256" key="2">
    <source>
        <dbReference type="ARBA" id="ARBA00006703"/>
    </source>
</evidence>
<name>A6UWJ6_META3</name>
<dbReference type="GO" id="GO:0004826">
    <property type="term" value="F:phenylalanine-tRNA ligase activity"/>
    <property type="evidence" value="ECO:0007669"/>
    <property type="project" value="UniProtKB-UniRule"/>
</dbReference>
<dbReference type="InterPro" id="IPR004529">
    <property type="entry name" value="Phe-tRNA-synth_IIc_asu"/>
</dbReference>
<feature type="coiled-coil region" evidence="12">
    <location>
        <begin position="151"/>
        <end position="222"/>
    </location>
</feature>
<dbReference type="Gene3D" id="3.30.930.10">
    <property type="entry name" value="Bira Bifunctional Protein, Domain 2"/>
    <property type="match status" value="1"/>
</dbReference>
<keyword evidence="4 11" id="KW-0436">Ligase</keyword>
<evidence type="ECO:0000256" key="12">
    <source>
        <dbReference type="SAM" id="Coils"/>
    </source>
</evidence>
<evidence type="ECO:0000256" key="3">
    <source>
        <dbReference type="ARBA" id="ARBA00022490"/>
    </source>
</evidence>
<dbReference type="STRING" id="419665.Maeo_1292"/>
<evidence type="ECO:0000256" key="5">
    <source>
        <dbReference type="ARBA" id="ARBA00022723"/>
    </source>
</evidence>
<dbReference type="RefSeq" id="WP_011974000.1">
    <property type="nucleotide sequence ID" value="NC_009635.1"/>
</dbReference>
<dbReference type="Gene3D" id="1.10.10.2330">
    <property type="match status" value="1"/>
</dbReference>
<keyword evidence="8 11" id="KW-0460">Magnesium</keyword>
<evidence type="ECO:0000256" key="1">
    <source>
        <dbReference type="ARBA" id="ARBA00004496"/>
    </source>
</evidence>
<evidence type="ECO:0000256" key="8">
    <source>
        <dbReference type="ARBA" id="ARBA00022842"/>
    </source>
</evidence>
<organism evidence="14 15">
    <name type="scientific">Methanococcus aeolicus (strain ATCC BAA-1280 / DSM 17508 / OCM 812 / Nankai-3)</name>
    <dbReference type="NCBI Taxonomy" id="419665"/>
    <lineage>
        <taxon>Archaea</taxon>
        <taxon>Methanobacteriati</taxon>
        <taxon>Methanobacteriota</taxon>
        <taxon>Methanomada group</taxon>
        <taxon>Methanococci</taxon>
        <taxon>Methanococcales</taxon>
        <taxon>Methanococcaceae</taxon>
        <taxon>Methanococcus</taxon>
    </lineage>
</organism>
<dbReference type="GO" id="GO:0005737">
    <property type="term" value="C:cytoplasm"/>
    <property type="evidence" value="ECO:0007669"/>
    <property type="project" value="UniProtKB-SubCell"/>
</dbReference>
<dbReference type="NCBIfam" id="TIGR00468">
    <property type="entry name" value="pheS"/>
    <property type="match status" value="1"/>
</dbReference>
<keyword evidence="12" id="KW-0175">Coiled coil</keyword>
<dbReference type="PROSITE" id="PS50862">
    <property type="entry name" value="AA_TRNA_LIGASE_II"/>
    <property type="match status" value="1"/>
</dbReference>
<dbReference type="KEGG" id="mae:Maeo_1292"/>
<dbReference type="GeneID" id="5326656"/>
<keyword evidence="10 11" id="KW-0030">Aminoacyl-tRNA synthetase</keyword>
<dbReference type="PANTHER" id="PTHR11538">
    <property type="entry name" value="PHENYLALANYL-TRNA SYNTHETASE"/>
    <property type="match status" value="1"/>
</dbReference>
<feature type="binding site" evidence="11">
    <location>
        <position position="442"/>
    </location>
    <ligand>
        <name>Mg(2+)</name>
        <dbReference type="ChEBI" id="CHEBI:18420"/>
        <note>ligand shared with heterodimeric partner</note>
    </ligand>
</feature>
<dbReference type="PANTHER" id="PTHR11538:SF40">
    <property type="entry name" value="PHENYLALANINE--TRNA LIGASE ALPHA SUBUNIT"/>
    <property type="match status" value="1"/>
</dbReference>
<dbReference type="OrthoDB" id="372178at2157"/>
<evidence type="ECO:0000256" key="7">
    <source>
        <dbReference type="ARBA" id="ARBA00022840"/>
    </source>
</evidence>
<dbReference type="InterPro" id="IPR002319">
    <property type="entry name" value="Phenylalanyl-tRNA_Synthase"/>
</dbReference>
<accession>A6UWJ6</accession>
<dbReference type="EMBL" id="CP000743">
    <property type="protein sequence ID" value="ABR56868.1"/>
    <property type="molecule type" value="Genomic_DNA"/>
</dbReference>
<feature type="binding site" evidence="11">
    <location>
        <position position="357"/>
    </location>
    <ligand>
        <name>L-phenylalanine</name>
        <dbReference type="ChEBI" id="CHEBI:58095"/>
    </ligand>
</feature>
<dbReference type="Pfam" id="PF01409">
    <property type="entry name" value="tRNA-synt_2d"/>
    <property type="match status" value="1"/>
</dbReference>
<reference evidence="14" key="1">
    <citation type="submission" date="2007-06" db="EMBL/GenBank/DDBJ databases">
        <title>Complete sequence of Methanococcus aeolicus Nankai-3.</title>
        <authorList>
            <consortium name="US DOE Joint Genome Institute"/>
            <person name="Copeland A."/>
            <person name="Lucas S."/>
            <person name="Lapidus A."/>
            <person name="Barry K."/>
            <person name="Glavina del Rio T."/>
            <person name="Dalin E."/>
            <person name="Tice H."/>
            <person name="Pitluck S."/>
            <person name="Chain P."/>
            <person name="Malfatti S."/>
            <person name="Shin M."/>
            <person name="Vergez L."/>
            <person name="Schmutz J."/>
            <person name="Larimer F."/>
            <person name="Land M."/>
            <person name="Hauser L."/>
            <person name="Kyrpides N."/>
            <person name="Lykidis A."/>
            <person name="Sieprawska-Lupa M."/>
            <person name="Whitman W.B."/>
            <person name="Richardson P."/>
        </authorList>
    </citation>
    <scope>NUCLEOTIDE SEQUENCE [LARGE SCALE GENOMIC DNA]</scope>
    <source>
        <strain evidence="14">Nankai-3</strain>
    </source>
</reference>
<dbReference type="Gene3D" id="3.30.1370.240">
    <property type="match status" value="1"/>
</dbReference>
<sequence length="513" mass="59540">MEDFKLHNDEKKLLKIFQEAYDNKNITKLSVEGLAKNELMGSETKVMRTALWLSAEDKKLVNIIENKSKIAKLTEEGKKVVEKGLPERQVANYMIENDLKNIPIKELGNILDKSEVNPALGNLKKKKIAKIEKGNIIIENLQYEDKEENTLNKIKINEENKNSDLNNYNDEEKKLINNLQKRGFIAIEEEVDRAIELTEKGIEFIKNNIIEIKEEISQLTREHIVSGKWKDCHIRPYDAKIPSEEVYPAKLHPMTRIINDVKEVLIGMGFKEVKNPIVETEFWNFDVLFEPQDHPARDMQDTFFLRYPNKGEIPEMVKDIKSIHEKGMVGDKKISKGWRYEFDEEISKKTVLRTHTTVSSIKYLASLTDEEKEKPHKIFSIDRVFRNEAIDYSHLPEFYQCEGIILAEGVHFDNLIGLLKEFLNRLGFEQVRIRPAYFPFTEPSLEAEVFVEGRGWLELLGAGVFRPEVVEPLGINKPVLAWGIGLSRLAMLRWGLTDIRELHKNELNWLKKA</sequence>
<dbReference type="Proteomes" id="UP000001106">
    <property type="component" value="Chromosome"/>
</dbReference>
<dbReference type="GO" id="GO:0006432">
    <property type="term" value="P:phenylalanyl-tRNA aminoacylation"/>
    <property type="evidence" value="ECO:0007669"/>
    <property type="project" value="UniProtKB-UniRule"/>
</dbReference>
<dbReference type="HOGENOM" id="CLU_025086_2_2_2"/>
<feature type="domain" description="Aminoacyl-transfer RNA synthetases class-II family profile" evidence="13">
    <location>
        <begin position="255"/>
        <end position="492"/>
    </location>
</feature>
<protein>
    <recommendedName>
        <fullName evidence="11">Phenylalanine--tRNA ligase alpha subunit</fullName>
        <ecNumber evidence="11">6.1.1.20</ecNumber>
    </recommendedName>
    <alternativeName>
        <fullName evidence="11">Phenylalanyl-tRNA synthetase alpha subunit</fullName>
        <shortName evidence="11">PheRS</shortName>
    </alternativeName>
</protein>
<evidence type="ECO:0000256" key="6">
    <source>
        <dbReference type="ARBA" id="ARBA00022741"/>
    </source>
</evidence>
<evidence type="ECO:0000256" key="9">
    <source>
        <dbReference type="ARBA" id="ARBA00022917"/>
    </source>
</evidence>
<dbReference type="FunFam" id="3.30.930.10:FF:000095">
    <property type="entry name" value="Phenylalanine--tRNA ligase alpha subunit"/>
    <property type="match status" value="1"/>
</dbReference>
<proteinExistence type="inferred from homology"/>
<dbReference type="GO" id="GO:0000049">
    <property type="term" value="F:tRNA binding"/>
    <property type="evidence" value="ECO:0007669"/>
    <property type="project" value="InterPro"/>
</dbReference>
<keyword evidence="15" id="KW-1185">Reference proteome</keyword>
<evidence type="ECO:0000259" key="13">
    <source>
        <dbReference type="PROSITE" id="PS50862"/>
    </source>
</evidence>
<evidence type="ECO:0000256" key="10">
    <source>
        <dbReference type="ARBA" id="ARBA00023146"/>
    </source>
</evidence>
<dbReference type="HAMAP" id="MF_00282">
    <property type="entry name" value="Phe_tRNA_synth_alpha2"/>
    <property type="match status" value="1"/>
</dbReference>
<dbReference type="GO" id="GO:0005524">
    <property type="term" value="F:ATP binding"/>
    <property type="evidence" value="ECO:0007669"/>
    <property type="project" value="UniProtKB-UniRule"/>
</dbReference>
<keyword evidence="9 11" id="KW-0648">Protein biosynthesis</keyword>
<comment type="catalytic activity">
    <reaction evidence="11">
        <text>tRNA(Phe) + L-phenylalanine + ATP = L-phenylalanyl-tRNA(Phe) + AMP + diphosphate + H(+)</text>
        <dbReference type="Rhea" id="RHEA:19413"/>
        <dbReference type="Rhea" id="RHEA-COMP:9668"/>
        <dbReference type="Rhea" id="RHEA-COMP:9699"/>
        <dbReference type="ChEBI" id="CHEBI:15378"/>
        <dbReference type="ChEBI" id="CHEBI:30616"/>
        <dbReference type="ChEBI" id="CHEBI:33019"/>
        <dbReference type="ChEBI" id="CHEBI:58095"/>
        <dbReference type="ChEBI" id="CHEBI:78442"/>
        <dbReference type="ChEBI" id="CHEBI:78531"/>
        <dbReference type="ChEBI" id="CHEBI:456215"/>
        <dbReference type="EC" id="6.1.1.20"/>
    </reaction>
</comment>
<keyword evidence="6 11" id="KW-0547">Nucleotide-binding</keyword>
<dbReference type="InterPro" id="IPR022917">
    <property type="entry name" value="Phe_tRNA_ligase_alpha_bac/arc"/>
</dbReference>
<dbReference type="CDD" id="cd00496">
    <property type="entry name" value="PheRS_alpha_core"/>
    <property type="match status" value="1"/>
</dbReference>
<dbReference type="NCBIfam" id="NF003210">
    <property type="entry name" value="PRK04172.1"/>
    <property type="match status" value="1"/>
</dbReference>
<dbReference type="InterPro" id="IPR045864">
    <property type="entry name" value="aa-tRNA-synth_II/BPL/LPL"/>
</dbReference>
<evidence type="ECO:0000256" key="11">
    <source>
        <dbReference type="HAMAP-Rule" id="MF_00282"/>
    </source>
</evidence>
<dbReference type="Gene3D" id="1.10.10.2320">
    <property type="match status" value="1"/>
</dbReference>
<gene>
    <name evidence="11" type="primary">pheS</name>
    <name evidence="14" type="ordered locus">Maeo_1292</name>
</gene>
<dbReference type="SUPFAM" id="SSF55681">
    <property type="entry name" value="Class II aaRS and biotin synthetases"/>
    <property type="match status" value="1"/>
</dbReference>
<evidence type="ECO:0000313" key="14">
    <source>
        <dbReference type="EMBL" id="ABR56868.1"/>
    </source>
</evidence>
<dbReference type="GO" id="GO:0000287">
    <property type="term" value="F:magnesium ion binding"/>
    <property type="evidence" value="ECO:0007669"/>
    <property type="project" value="UniProtKB-UniRule"/>
</dbReference>
<feature type="binding site" evidence="11">
    <location>
        <position position="465"/>
    </location>
    <ligand>
        <name>L-phenylalanine</name>
        <dbReference type="ChEBI" id="CHEBI:58095"/>
    </ligand>
</feature>
<comment type="subunit">
    <text evidence="11">Tetramer of two alpha and two beta subunits.</text>
</comment>
<evidence type="ECO:0000313" key="15">
    <source>
        <dbReference type="Proteomes" id="UP000001106"/>
    </source>
</evidence>
<dbReference type="InterPro" id="IPR006195">
    <property type="entry name" value="aa-tRNA-synth_II"/>
</dbReference>
<dbReference type="eggNOG" id="arCOG00410">
    <property type="taxonomic scope" value="Archaea"/>
</dbReference>
<dbReference type="EC" id="6.1.1.20" evidence="11"/>
<feature type="binding site" evidence="11">
    <location>
        <position position="440"/>
    </location>
    <ligand>
        <name>L-phenylalanine</name>
        <dbReference type="ChEBI" id="CHEBI:58095"/>
    </ligand>
</feature>
<comment type="caution">
    <text evidence="11">Lacks conserved residue(s) required for the propagation of feature annotation.</text>
</comment>
<keyword evidence="7 11" id="KW-0067">ATP-binding</keyword>
<keyword evidence="3 11" id="KW-0963">Cytoplasm</keyword>
<keyword evidence="5 11" id="KW-0479">Metal-binding</keyword>
<comment type="cofactor">
    <cofactor evidence="11">
        <name>Mg(2+)</name>
        <dbReference type="ChEBI" id="CHEBI:18420"/>
    </cofactor>
    <text evidence="11">Binds 2 magnesium ions per tetramer.</text>
</comment>
<comment type="similarity">
    <text evidence="2 11">Belongs to the class-II aminoacyl-tRNA synthetase family. Phe-tRNA synthetase alpha subunit type 2 subfamily.</text>
</comment>
<evidence type="ECO:0000256" key="4">
    <source>
        <dbReference type="ARBA" id="ARBA00022598"/>
    </source>
</evidence>